<organism evidence="1 2">
    <name type="scientific">Dunaliella salina</name>
    <name type="common">Green alga</name>
    <name type="synonym">Protococcus salinus</name>
    <dbReference type="NCBI Taxonomy" id="3046"/>
    <lineage>
        <taxon>Eukaryota</taxon>
        <taxon>Viridiplantae</taxon>
        <taxon>Chlorophyta</taxon>
        <taxon>core chlorophytes</taxon>
        <taxon>Chlorophyceae</taxon>
        <taxon>CS clade</taxon>
        <taxon>Chlamydomonadales</taxon>
        <taxon>Dunaliellaceae</taxon>
        <taxon>Dunaliella</taxon>
    </lineage>
</organism>
<evidence type="ECO:0000313" key="2">
    <source>
        <dbReference type="Proteomes" id="UP000815325"/>
    </source>
</evidence>
<dbReference type="EMBL" id="MU069835">
    <property type="protein sequence ID" value="KAF5833009.1"/>
    <property type="molecule type" value="Genomic_DNA"/>
</dbReference>
<reference evidence="1" key="1">
    <citation type="submission" date="2017-08" db="EMBL/GenBank/DDBJ databases">
        <authorList>
            <person name="Polle J.E."/>
            <person name="Barry K."/>
            <person name="Cushman J."/>
            <person name="Schmutz J."/>
            <person name="Tran D."/>
            <person name="Hathwaick L.T."/>
            <person name="Yim W.C."/>
            <person name="Jenkins J."/>
            <person name="Mckie-Krisberg Z.M."/>
            <person name="Prochnik S."/>
            <person name="Lindquist E."/>
            <person name="Dockter R.B."/>
            <person name="Adam C."/>
            <person name="Molina H."/>
            <person name="Bunkerborg J."/>
            <person name="Jin E."/>
            <person name="Buchheim M."/>
            <person name="Magnuson J."/>
        </authorList>
    </citation>
    <scope>NUCLEOTIDE SEQUENCE</scope>
    <source>
        <strain evidence="1">CCAP 19/18</strain>
    </source>
</reference>
<dbReference type="PANTHER" id="PTHR14187:SF5">
    <property type="entry name" value="HEAT SHOCK 70 KDA PROTEIN 12A"/>
    <property type="match status" value="1"/>
</dbReference>
<dbReference type="Gene3D" id="3.30.420.40">
    <property type="match status" value="2"/>
</dbReference>
<dbReference type="SUPFAM" id="SSF53067">
    <property type="entry name" value="Actin-like ATPase domain"/>
    <property type="match status" value="1"/>
</dbReference>
<dbReference type="PANTHER" id="PTHR14187">
    <property type="entry name" value="ALPHA KINASE/ELONGATION FACTOR 2 KINASE"/>
    <property type="match status" value="1"/>
</dbReference>
<keyword evidence="2" id="KW-1185">Reference proteome</keyword>
<gene>
    <name evidence="1" type="ORF">DUNSADRAFT_10930</name>
</gene>
<proteinExistence type="predicted"/>
<comment type="caution">
    <text evidence="1">The sequence shown here is derived from an EMBL/GenBank/DDBJ whole genome shotgun (WGS) entry which is preliminary data.</text>
</comment>
<name>A0ABQ7GEH7_DUNSA</name>
<evidence type="ECO:0000313" key="1">
    <source>
        <dbReference type="EMBL" id="KAF5833009.1"/>
    </source>
</evidence>
<accession>A0ABQ7GEH7</accession>
<sequence length="570" mass="62010">MAALPTNGSVVQAPRSVHVGLDIGTYASGFAFSERAAPVRCHESWPDQTKPYPKTRSIILYKARHVLLCCKTPVAFGWSALKELAKVPQQEQKSYSLIDASVFKLGLHDPSRAAKLPPGLTAVQRASGHHPMVRVFLEYPQIPWRKPKHSHPTWILPSMAKWIPLPWILCRCMTVPAMWGDASKHAMREAALRAGFIHKLDSDALSIILEPEAAAIYALDKKAPPLLSEFLVAFPMGLLSRGLQICLTGESVMVIDAGGGTVDTTIHVCQSKGGHVVLAEAVHAAGALSGSVMVDEEFKIVVSGSFANNLFTRAEQPDLMAEGYIPHSDHTAGPAAAWEAGLGGQGEGYAYIGLHGTHSMMIILVLLVGGFASSPYLQLCWTLGRQASLWCPPALTPLSFQVLLAGIHPEFIHARRSKLSYGVKLCIPYQPGYPGMFTHRETGELMTDKGFKLFVSKDEMVELDSTTQHTVSPLYSNQSAVSIPVYASDRCGSSINFSCTAHPRYVDDAEPDTRKTSAVVQVQIPPSYIDARDASIRVQMLFGRTELVLKAWEAKSGLPVQTSIKFAHAL</sequence>
<dbReference type="InterPro" id="IPR043129">
    <property type="entry name" value="ATPase_NBD"/>
</dbReference>
<protein>
    <submittedName>
        <fullName evidence="1">Uncharacterized protein</fullName>
    </submittedName>
</protein>
<dbReference type="Proteomes" id="UP000815325">
    <property type="component" value="Unassembled WGS sequence"/>
</dbReference>